<proteinExistence type="predicted"/>
<protein>
    <submittedName>
        <fullName evidence="1">Uncharacterized protein</fullName>
    </submittedName>
</protein>
<gene>
    <name evidence="1" type="ORF">GJ744_001403</name>
</gene>
<dbReference type="OrthoDB" id="444631at2759"/>
<dbReference type="AlphaFoldDB" id="A0A8H7ANP1"/>
<dbReference type="EMBL" id="JAACFV010000012">
    <property type="protein sequence ID" value="KAF7512468.1"/>
    <property type="molecule type" value="Genomic_DNA"/>
</dbReference>
<reference evidence="1" key="1">
    <citation type="submission" date="2020-02" db="EMBL/GenBank/DDBJ databases">
        <authorList>
            <person name="Palmer J.M."/>
        </authorList>
    </citation>
    <scope>NUCLEOTIDE SEQUENCE</scope>
    <source>
        <strain evidence="1">EPUS1.4</strain>
        <tissue evidence="1">Thallus</tissue>
    </source>
</reference>
<comment type="caution">
    <text evidence="1">The sequence shown here is derived from an EMBL/GenBank/DDBJ whole genome shotgun (WGS) entry which is preliminary data.</text>
</comment>
<organism evidence="1 2">
    <name type="scientific">Endocarpon pusillum</name>
    <dbReference type="NCBI Taxonomy" id="364733"/>
    <lineage>
        <taxon>Eukaryota</taxon>
        <taxon>Fungi</taxon>
        <taxon>Dikarya</taxon>
        <taxon>Ascomycota</taxon>
        <taxon>Pezizomycotina</taxon>
        <taxon>Eurotiomycetes</taxon>
        <taxon>Chaetothyriomycetidae</taxon>
        <taxon>Verrucariales</taxon>
        <taxon>Verrucariaceae</taxon>
        <taxon>Endocarpon</taxon>
    </lineage>
</organism>
<dbReference type="Proteomes" id="UP000606974">
    <property type="component" value="Unassembled WGS sequence"/>
</dbReference>
<evidence type="ECO:0000313" key="1">
    <source>
        <dbReference type="EMBL" id="KAF7512468.1"/>
    </source>
</evidence>
<name>A0A8H7ANP1_9EURO</name>
<keyword evidence="2" id="KW-1185">Reference proteome</keyword>
<sequence length="81" mass="8622">MNFTKTTDIVIPDVVAGIDVKTVTCIGAITWQVNKDAVYTALAVSAGALSTVPETFPAEAERILHSTTAVFVCFFSGIWSI</sequence>
<accession>A0A8H7ANP1</accession>
<evidence type="ECO:0000313" key="2">
    <source>
        <dbReference type="Proteomes" id="UP000606974"/>
    </source>
</evidence>